<sequence length="565" mass="63240">MKSPLNRDAVPFSPRALYPQNTTLPPVSPVPTPSLTSNASNVSASECRTPPKTVLNMHIDTGSPQSSPRRRDIFSATYPDPLLTGPATASRKNKKVRTRVIFTPDEHAIPFVPTMVRQRALVAKDRCIEEQEGEQVDLKQWLPSTDWIPSFRCITSGGVIRTNELRKDMLIPLVKKNDWDFASLSQLAGMFISRVVQSSTEPELRDYSNALAHFAILMYDEFCLQVSTSCASYFIGSLRSCLLSEFRAWWLARNPCSVVKLTVNSPSPPHSEPLQNLAAALTVGKFIGDFFSWGGCSASLVKICLDIVAHNLSCVEELECIMTILEHCDESLYKQVRMHEFLMRVRASVAKMDDNSASCYSPPVKDKIDGHLQSITNFIESRASTETEPEMSSPLESFLELFRPDAEEDYQMGLPPRNRPTPLRPSESMPPLPPVPQPTQAMTFRAPAAQTLPHWPALPPPDVRYTNPILVAQAAYLRRVANGSQAPPPPALTGFPTLECPPRFQQLPPRLQKNTPRAQVQHLPGKREVLAQFRPGDNGSEETREFQRETALSQPWNEHVREWSH</sequence>
<comment type="caution">
    <text evidence="2">The sequence shown here is derived from an EMBL/GenBank/DDBJ whole genome shotgun (WGS) entry which is preliminary data.</text>
</comment>
<feature type="region of interest" description="Disordered" evidence="1">
    <location>
        <begin position="409"/>
        <end position="432"/>
    </location>
</feature>
<proteinExistence type="predicted"/>
<evidence type="ECO:0000256" key="1">
    <source>
        <dbReference type="SAM" id="MobiDB-lite"/>
    </source>
</evidence>
<dbReference type="EMBL" id="JASBNA010000007">
    <property type="protein sequence ID" value="KAK7689909.1"/>
    <property type="molecule type" value="Genomic_DNA"/>
</dbReference>
<dbReference type="Proteomes" id="UP001385951">
    <property type="component" value="Unassembled WGS sequence"/>
</dbReference>
<gene>
    <name evidence="2" type="ORF">QCA50_006548</name>
</gene>
<protein>
    <submittedName>
        <fullName evidence="2">Uncharacterized protein</fullName>
    </submittedName>
</protein>
<keyword evidence="3" id="KW-1185">Reference proteome</keyword>
<feature type="region of interest" description="Disordered" evidence="1">
    <location>
        <begin position="532"/>
        <end position="565"/>
    </location>
</feature>
<evidence type="ECO:0000313" key="3">
    <source>
        <dbReference type="Proteomes" id="UP001385951"/>
    </source>
</evidence>
<evidence type="ECO:0000313" key="2">
    <source>
        <dbReference type="EMBL" id="KAK7689909.1"/>
    </source>
</evidence>
<organism evidence="2 3">
    <name type="scientific">Cerrena zonata</name>
    <dbReference type="NCBI Taxonomy" id="2478898"/>
    <lineage>
        <taxon>Eukaryota</taxon>
        <taxon>Fungi</taxon>
        <taxon>Dikarya</taxon>
        <taxon>Basidiomycota</taxon>
        <taxon>Agaricomycotina</taxon>
        <taxon>Agaricomycetes</taxon>
        <taxon>Polyporales</taxon>
        <taxon>Cerrenaceae</taxon>
        <taxon>Cerrena</taxon>
    </lineage>
</organism>
<dbReference type="AlphaFoldDB" id="A0AAW0GDV5"/>
<feature type="region of interest" description="Disordered" evidence="1">
    <location>
        <begin position="1"/>
        <end position="48"/>
    </location>
</feature>
<reference evidence="2 3" key="1">
    <citation type="submission" date="2022-09" db="EMBL/GenBank/DDBJ databases">
        <authorList>
            <person name="Palmer J.M."/>
        </authorList>
    </citation>
    <scope>NUCLEOTIDE SEQUENCE [LARGE SCALE GENOMIC DNA]</scope>
    <source>
        <strain evidence="2 3">DSM 7382</strain>
    </source>
</reference>
<name>A0AAW0GDV5_9APHY</name>
<feature type="compositionally biased region" description="Pro residues" evidence="1">
    <location>
        <begin position="417"/>
        <end position="432"/>
    </location>
</feature>
<accession>A0AAW0GDV5</accession>